<name>A0ACC1IHB2_9FUNG</name>
<protein>
    <submittedName>
        <fullName evidence="1">Uncharacterized protein</fullName>
    </submittedName>
</protein>
<sequence>MGLLHTGTSIFRTAALAFAWPLSIISLILSCLVAANGHWKPRAASIFSAIVSALTIVTLPLIILGKTLRLGRLSSARCSRLWELLLTGLWLASWVWLATQLNKFSCRAPRETYTEVITTPGTGTNVGFSLYGHAIAPQGDSRAAIQAMGMMAGEEKNLLNGRALGRNGIRRYGTRCRVYKALLGFAIPIFAILALDIIAHLWRHDENRHELARNGSISASVSSISSVGSPRLASTAHPGAPVTNVGPAVPAAPVVPVAPVTAETKV</sequence>
<comment type="caution">
    <text evidence="1">The sequence shown here is derived from an EMBL/GenBank/DDBJ whole genome shotgun (WGS) entry which is preliminary data.</text>
</comment>
<organism evidence="1 2">
    <name type="scientific">Kickxella alabastrina</name>
    <dbReference type="NCBI Taxonomy" id="61397"/>
    <lineage>
        <taxon>Eukaryota</taxon>
        <taxon>Fungi</taxon>
        <taxon>Fungi incertae sedis</taxon>
        <taxon>Zoopagomycota</taxon>
        <taxon>Kickxellomycotina</taxon>
        <taxon>Kickxellomycetes</taxon>
        <taxon>Kickxellales</taxon>
        <taxon>Kickxellaceae</taxon>
        <taxon>Kickxella</taxon>
    </lineage>
</organism>
<accession>A0ACC1IHB2</accession>
<evidence type="ECO:0000313" key="2">
    <source>
        <dbReference type="Proteomes" id="UP001150581"/>
    </source>
</evidence>
<keyword evidence="2" id="KW-1185">Reference proteome</keyword>
<proteinExistence type="predicted"/>
<dbReference type="EMBL" id="JANBPG010000587">
    <property type="protein sequence ID" value="KAJ1895285.1"/>
    <property type="molecule type" value="Genomic_DNA"/>
</dbReference>
<dbReference type="Proteomes" id="UP001150581">
    <property type="component" value="Unassembled WGS sequence"/>
</dbReference>
<evidence type="ECO:0000313" key="1">
    <source>
        <dbReference type="EMBL" id="KAJ1895285.1"/>
    </source>
</evidence>
<gene>
    <name evidence="1" type="ORF">LPJ66_004684</name>
</gene>
<reference evidence="1" key="1">
    <citation type="submission" date="2022-07" db="EMBL/GenBank/DDBJ databases">
        <title>Phylogenomic reconstructions and comparative analyses of Kickxellomycotina fungi.</title>
        <authorList>
            <person name="Reynolds N.K."/>
            <person name="Stajich J.E."/>
            <person name="Barry K."/>
            <person name="Grigoriev I.V."/>
            <person name="Crous P."/>
            <person name="Smith M.E."/>
        </authorList>
    </citation>
    <scope>NUCLEOTIDE SEQUENCE</scope>
    <source>
        <strain evidence="1">Benny 63K</strain>
    </source>
</reference>